<organism evidence="2 3">
    <name type="scientific">Paenarthrobacter nicotinovorans</name>
    <name type="common">Arthrobacter nicotinovorans</name>
    <dbReference type="NCBI Taxonomy" id="29320"/>
    <lineage>
        <taxon>Bacteria</taxon>
        <taxon>Bacillati</taxon>
        <taxon>Actinomycetota</taxon>
        <taxon>Actinomycetes</taxon>
        <taxon>Micrococcales</taxon>
        <taxon>Micrococcaceae</taxon>
        <taxon>Paenarthrobacter</taxon>
    </lineage>
</organism>
<feature type="region of interest" description="Disordered" evidence="1">
    <location>
        <begin position="84"/>
        <end position="129"/>
    </location>
</feature>
<feature type="compositionally biased region" description="Polar residues" evidence="1">
    <location>
        <begin position="108"/>
        <end position="121"/>
    </location>
</feature>
<protein>
    <submittedName>
        <fullName evidence="2">Uncharacterized protein</fullName>
    </submittedName>
</protein>
<feature type="compositionally biased region" description="Polar residues" evidence="1">
    <location>
        <begin position="89"/>
        <end position="99"/>
    </location>
</feature>
<accession>A0ABT9THN9</accession>
<comment type="caution">
    <text evidence="2">The sequence shown here is derived from an EMBL/GenBank/DDBJ whole genome shotgun (WGS) entry which is preliminary data.</text>
</comment>
<dbReference type="EMBL" id="JAUSSW010000001">
    <property type="protein sequence ID" value="MDQ0101139.1"/>
    <property type="molecule type" value="Genomic_DNA"/>
</dbReference>
<dbReference type="Proteomes" id="UP001244563">
    <property type="component" value="Unassembled WGS sequence"/>
</dbReference>
<evidence type="ECO:0000313" key="3">
    <source>
        <dbReference type="Proteomes" id="UP001244563"/>
    </source>
</evidence>
<reference evidence="2 3" key="1">
    <citation type="submission" date="2023-07" db="EMBL/GenBank/DDBJ databases">
        <title>Sorghum-associated microbial communities from plants grown in Nebraska, USA.</title>
        <authorList>
            <person name="Schachtman D."/>
        </authorList>
    </citation>
    <scope>NUCLEOTIDE SEQUENCE [LARGE SCALE GENOMIC DNA]</scope>
    <source>
        <strain evidence="2 3">CC523</strain>
    </source>
</reference>
<evidence type="ECO:0000313" key="2">
    <source>
        <dbReference type="EMBL" id="MDQ0101139.1"/>
    </source>
</evidence>
<dbReference type="RefSeq" id="WP_306876968.1">
    <property type="nucleotide sequence ID" value="NZ_JAUSSW010000001.1"/>
</dbReference>
<feature type="region of interest" description="Disordered" evidence="1">
    <location>
        <begin position="246"/>
        <end position="280"/>
    </location>
</feature>
<gene>
    <name evidence="2" type="ORF">J2T10_000758</name>
</gene>
<evidence type="ECO:0000256" key="1">
    <source>
        <dbReference type="SAM" id="MobiDB-lite"/>
    </source>
</evidence>
<proteinExistence type="predicted"/>
<keyword evidence="3" id="KW-1185">Reference proteome</keyword>
<sequence>MTWTKLSDDFADDVWTLSDEAFRLHVEGLGWSNRKLSDMSIRKDDLRRFAKHPEAVQELLDTGFWEESGPETYTIRHHASYQRTREQVIAQQARASANGSRGGRPKGSKTQQQSHPLTQNETHGESQLKTQQLLETQTETQQLSYGKTQGDGLKPVPSKNSSLSSDKLCELLADLIESNGSRRPTVTKAWRDSARLLLEKDSRDVGEIERLLKWCQGDDFWKSNILSMPKFRDKYDQLRLKAGAATEPPATSLWDMPPVEPSGLPSTPTGWGAWGQEVTS</sequence>
<name>A0ABT9THN9_PAENI</name>